<proteinExistence type="predicted"/>
<feature type="compositionally biased region" description="Basic and acidic residues" evidence="1">
    <location>
        <begin position="50"/>
        <end position="68"/>
    </location>
</feature>
<dbReference type="InterPro" id="IPR038186">
    <property type="entry name" value="CHAD_dom_sf"/>
</dbReference>
<evidence type="ECO:0000259" key="2">
    <source>
        <dbReference type="PROSITE" id="PS51708"/>
    </source>
</evidence>
<comment type="caution">
    <text evidence="3">The sequence shown here is derived from an EMBL/GenBank/DDBJ whole genome shotgun (WGS) entry which is preliminary data.</text>
</comment>
<dbReference type="InterPro" id="IPR007899">
    <property type="entry name" value="CHAD_dom"/>
</dbReference>
<gene>
    <name evidence="3" type="ORF">GGD40_005222</name>
</gene>
<feature type="region of interest" description="Disordered" evidence="1">
    <location>
        <begin position="50"/>
        <end position="75"/>
    </location>
</feature>
<organism evidence="3 4">
    <name type="scientific">Paraburkholderia bryophila</name>
    <dbReference type="NCBI Taxonomy" id="420952"/>
    <lineage>
        <taxon>Bacteria</taxon>
        <taxon>Pseudomonadati</taxon>
        <taxon>Pseudomonadota</taxon>
        <taxon>Betaproteobacteria</taxon>
        <taxon>Burkholderiales</taxon>
        <taxon>Burkholderiaceae</taxon>
        <taxon>Paraburkholderia</taxon>
    </lineage>
</organism>
<dbReference type="EMBL" id="JACCAS010000002">
    <property type="protein sequence ID" value="NYH25651.1"/>
    <property type="molecule type" value="Genomic_DNA"/>
</dbReference>
<dbReference type="PROSITE" id="PS51708">
    <property type="entry name" value="CHAD"/>
    <property type="match status" value="1"/>
</dbReference>
<reference evidence="3 4" key="1">
    <citation type="submission" date="2020-07" db="EMBL/GenBank/DDBJ databases">
        <title>Exploring microbial biodiversity for novel pathways involved in the catabolism of aromatic compounds derived from lignin.</title>
        <authorList>
            <person name="Elkins J."/>
        </authorList>
    </citation>
    <scope>NUCLEOTIDE SEQUENCE [LARGE SCALE GENOMIC DNA]</scope>
    <source>
        <strain evidence="3 4">H2C3C</strain>
    </source>
</reference>
<dbReference type="PANTHER" id="PTHR39339">
    <property type="entry name" value="SLR1444 PROTEIN"/>
    <property type="match status" value="1"/>
</dbReference>
<dbReference type="PANTHER" id="PTHR39339:SF1">
    <property type="entry name" value="CHAD DOMAIN-CONTAINING PROTEIN"/>
    <property type="match status" value="1"/>
</dbReference>
<name>A0A7Y9WT56_9BURK</name>
<dbReference type="Gene3D" id="1.40.20.10">
    <property type="entry name" value="CHAD domain"/>
    <property type="match status" value="1"/>
</dbReference>
<evidence type="ECO:0000313" key="3">
    <source>
        <dbReference type="EMBL" id="NYH25651.1"/>
    </source>
</evidence>
<protein>
    <submittedName>
        <fullName evidence="3">CHAD domain-containing protein</fullName>
    </submittedName>
</protein>
<dbReference type="Pfam" id="PF05235">
    <property type="entry name" value="CHAD"/>
    <property type="match status" value="1"/>
</dbReference>
<dbReference type="AlphaFoldDB" id="A0A7Y9WT56"/>
<evidence type="ECO:0000256" key="1">
    <source>
        <dbReference type="SAM" id="MobiDB-lite"/>
    </source>
</evidence>
<dbReference type="Proteomes" id="UP000540929">
    <property type="component" value="Unassembled WGS sequence"/>
</dbReference>
<sequence length="343" mass="38915">MIRRRAIEPGKNIFLSGVRVAHFLPNSAAAKPRAEPRWALFLLRSRREREKGAPMNREHRKMDKHVAESKPGGAEPSAQAAFTAYAEPLVDEAIEEGKAVREDASPEALHKFRVSLRRLRSLWWAFQPLLEQAENTRQRALYKYLATAAGKTRDWDILGELLSRRKSAASGLAPGLQQARDDALATSRETLSNADVKHLLREALSSAAKELNTAPERVPLQEFANQRVAASERALKKRMKRARRAKRANYTAFHDVRKEGKKLRYLLEFFAPVLSGGHKRTLKRLKQIQKRFGTLNDIVASEMLLRDNAALLADTGDTDAALHWLKKERKRRMRSAASLLRNH</sequence>
<feature type="domain" description="CHAD" evidence="2">
    <location>
        <begin position="75"/>
        <end position="343"/>
    </location>
</feature>
<evidence type="ECO:0000313" key="4">
    <source>
        <dbReference type="Proteomes" id="UP000540929"/>
    </source>
</evidence>
<keyword evidence="4" id="KW-1185">Reference proteome</keyword>
<dbReference type="SMART" id="SM00880">
    <property type="entry name" value="CHAD"/>
    <property type="match status" value="1"/>
</dbReference>
<accession>A0A7Y9WT56</accession>